<dbReference type="GO" id="GO:0050485">
    <property type="term" value="F:oxidoreductase activity, acting on X-H and Y-H to form an X-Y bond, with a disulfide as acceptor"/>
    <property type="evidence" value="ECO:0007669"/>
    <property type="project" value="InterPro"/>
</dbReference>
<dbReference type="STRING" id="1847728.BTM29_10625"/>
<organism evidence="3 4">
    <name type="scientific">Companilactobacillus allii</name>
    <dbReference type="NCBI Taxonomy" id="1847728"/>
    <lineage>
        <taxon>Bacteria</taxon>
        <taxon>Bacillati</taxon>
        <taxon>Bacillota</taxon>
        <taxon>Bacilli</taxon>
        <taxon>Lactobacillales</taxon>
        <taxon>Lactobacillaceae</taxon>
        <taxon>Companilactobacillus</taxon>
    </lineage>
</organism>
<dbReference type="NCBIfam" id="NF041545">
    <property type="entry name" value="GrdB_like_no_Se"/>
    <property type="match status" value="1"/>
</dbReference>
<sequence>MEILIVLDQIQAGLGGTEHGDLPLGGKKIALGAADMFDKYLNKDEKITTTLFCGDEYYMKNKNEVSLKLAAMINKLKPDAVICGPAFHYVEYAEMCAQTGAIVSEKTNIPVVAAMSKECSDVIKEYSNKVDIVKMPRKGGTGLSESLQDIIDVCRKKVNGDDLNEFKEIKIY</sequence>
<keyword evidence="4" id="KW-1185">Reference proteome</keyword>
<dbReference type="InterPro" id="IPR048083">
    <property type="entry name" value="GrdB-like"/>
</dbReference>
<proteinExistence type="predicted"/>
<gene>
    <name evidence="3" type="ORF">BTM29_10625</name>
</gene>
<dbReference type="KEGG" id="lalw:BTM29_10625"/>
<dbReference type="EMBL" id="CP019323">
    <property type="protein sequence ID" value="APX73402.1"/>
    <property type="molecule type" value="Genomic_DNA"/>
</dbReference>
<reference evidence="4" key="1">
    <citation type="submission" date="2016-12" db="EMBL/GenBank/DDBJ databases">
        <authorList>
            <person name="Jung M.Y."/>
            <person name="Lee S.H."/>
        </authorList>
    </citation>
    <scope>NUCLEOTIDE SEQUENCE [LARGE SCALE GENOMIC DNA]</scope>
    <source>
        <strain evidence="4">WiKim39</strain>
    </source>
</reference>
<name>A0A1P8Q6E9_9LACO</name>
<protein>
    <submittedName>
        <fullName evidence="3">Proline reductase</fullName>
    </submittedName>
</protein>
<dbReference type="InterPro" id="IPR010187">
    <property type="entry name" value="Various_sel_PB"/>
</dbReference>
<keyword evidence="2" id="KW-0560">Oxidoreductase</keyword>
<dbReference type="Pfam" id="PF07355">
    <property type="entry name" value="GRDB"/>
    <property type="match status" value="1"/>
</dbReference>
<keyword evidence="1" id="KW-0712">Selenocysteine</keyword>
<evidence type="ECO:0000313" key="4">
    <source>
        <dbReference type="Proteomes" id="UP000187499"/>
    </source>
</evidence>
<dbReference type="Proteomes" id="UP000187499">
    <property type="component" value="Chromosome"/>
</dbReference>
<accession>A0A1P8Q6E9</accession>
<dbReference type="AlphaFoldDB" id="A0A1P8Q6E9"/>
<dbReference type="OrthoDB" id="9764267at2"/>
<evidence type="ECO:0000256" key="1">
    <source>
        <dbReference type="ARBA" id="ARBA00022933"/>
    </source>
</evidence>
<evidence type="ECO:0000256" key="2">
    <source>
        <dbReference type="ARBA" id="ARBA00023002"/>
    </source>
</evidence>
<evidence type="ECO:0000313" key="3">
    <source>
        <dbReference type="EMBL" id="APX73402.1"/>
    </source>
</evidence>
<dbReference type="NCBIfam" id="TIGR01918">
    <property type="entry name" value="various_sel_PB"/>
    <property type="match status" value="1"/>
</dbReference>